<feature type="domain" description="Transglycosylase SLT" evidence="3">
    <location>
        <begin position="109"/>
        <end position="206"/>
    </location>
</feature>
<dbReference type="AlphaFoldDB" id="A0A062XYE7"/>
<feature type="signal peptide" evidence="2">
    <location>
        <begin position="1"/>
        <end position="20"/>
    </location>
</feature>
<feature type="chain" id="PRO_5001620299" description="Transglycosylase SLT domain-containing protein" evidence="2">
    <location>
        <begin position="21"/>
        <end position="230"/>
    </location>
</feature>
<dbReference type="Gene3D" id="1.10.530.10">
    <property type="match status" value="1"/>
</dbReference>
<dbReference type="PANTHER" id="PTHR37423:SF2">
    <property type="entry name" value="MEMBRANE-BOUND LYTIC MUREIN TRANSGLYCOSYLASE C"/>
    <property type="match status" value="1"/>
</dbReference>
<gene>
    <name evidence="4" type="ORF">EG19_04825</name>
</gene>
<proteinExistence type="inferred from homology"/>
<dbReference type="OrthoDB" id="9815002at2"/>
<dbReference type="STRING" id="1312852.EG19_04825"/>
<dbReference type="RefSeq" id="WP_053335078.1">
    <property type="nucleotide sequence ID" value="NZ_JMFG01000020.1"/>
</dbReference>
<evidence type="ECO:0000259" key="3">
    <source>
        <dbReference type="Pfam" id="PF01464"/>
    </source>
</evidence>
<organism evidence="4 5">
    <name type="scientific">Thermoanaerobaculum aquaticum</name>
    <dbReference type="NCBI Taxonomy" id="1312852"/>
    <lineage>
        <taxon>Bacteria</taxon>
        <taxon>Pseudomonadati</taxon>
        <taxon>Acidobacteriota</taxon>
        <taxon>Thermoanaerobaculia</taxon>
        <taxon>Thermoanaerobaculales</taxon>
        <taxon>Thermoanaerobaculaceae</taxon>
        <taxon>Thermoanaerobaculum</taxon>
    </lineage>
</organism>
<reference evidence="4 5" key="1">
    <citation type="submission" date="2014-04" db="EMBL/GenBank/DDBJ databases">
        <title>The Genome Sequence of Thermoanaerobaculum aquaticum MP-01, The First Cultivated Group 23 Acidobacterium.</title>
        <authorList>
            <person name="Stamps B.W."/>
            <person name="Losey N.A."/>
            <person name="Lawson P.A."/>
            <person name="Stevenson B.S."/>
        </authorList>
    </citation>
    <scope>NUCLEOTIDE SEQUENCE [LARGE SCALE GENOMIC DNA]</scope>
    <source>
        <strain evidence="4 5">MP-01</strain>
    </source>
</reference>
<evidence type="ECO:0000256" key="1">
    <source>
        <dbReference type="ARBA" id="ARBA00007734"/>
    </source>
</evidence>
<dbReference type="SUPFAM" id="SSF53955">
    <property type="entry name" value="Lysozyme-like"/>
    <property type="match status" value="1"/>
</dbReference>
<dbReference type="PANTHER" id="PTHR37423">
    <property type="entry name" value="SOLUBLE LYTIC MUREIN TRANSGLYCOSYLASE-RELATED"/>
    <property type="match status" value="1"/>
</dbReference>
<comment type="caution">
    <text evidence="4">The sequence shown here is derived from an EMBL/GenBank/DDBJ whole genome shotgun (WGS) entry which is preliminary data.</text>
</comment>
<protein>
    <recommendedName>
        <fullName evidence="3">Transglycosylase SLT domain-containing protein</fullName>
    </recommendedName>
</protein>
<dbReference type="InterPro" id="IPR023346">
    <property type="entry name" value="Lysozyme-like_dom_sf"/>
</dbReference>
<dbReference type="Pfam" id="PF01464">
    <property type="entry name" value="SLT"/>
    <property type="match status" value="1"/>
</dbReference>
<accession>A0A062XYE7</accession>
<dbReference type="CDD" id="cd00254">
    <property type="entry name" value="LT-like"/>
    <property type="match status" value="1"/>
</dbReference>
<name>A0A062XYE7_9BACT</name>
<sequence length="230" mass="24827">MRFFLLVCTGLLALAAPGFAAYLVVLTDGGFFQVESANLAGTDRLRLHLQEGAWVELPLARVERVLEVADFNPHPESEKPQEQAAVTCEPVFASQSLPAELPYRGEIVAAAQRHNLDPRLLAAVVAVESGFNPFAVSRVGARGLMQLMPGVWLSYGLLDPHQPAANLQAGAAHLRKLLDRFARVDWALAAYNAGAAVVEAYGGIPPFRETQSYVSRVLARWCPQAAGKGL</sequence>
<keyword evidence="2" id="KW-0732">Signal</keyword>
<dbReference type="InterPro" id="IPR008258">
    <property type="entry name" value="Transglycosylase_SLT_dom_1"/>
</dbReference>
<dbReference type="EMBL" id="JMFG01000020">
    <property type="protein sequence ID" value="KDA53530.1"/>
    <property type="molecule type" value="Genomic_DNA"/>
</dbReference>
<dbReference type="Proteomes" id="UP000027284">
    <property type="component" value="Unassembled WGS sequence"/>
</dbReference>
<evidence type="ECO:0000313" key="5">
    <source>
        <dbReference type="Proteomes" id="UP000027284"/>
    </source>
</evidence>
<evidence type="ECO:0000256" key="2">
    <source>
        <dbReference type="SAM" id="SignalP"/>
    </source>
</evidence>
<evidence type="ECO:0000313" key="4">
    <source>
        <dbReference type="EMBL" id="KDA53530.1"/>
    </source>
</evidence>
<keyword evidence="5" id="KW-1185">Reference proteome</keyword>
<comment type="similarity">
    <text evidence="1">Belongs to the transglycosylase Slt family.</text>
</comment>